<evidence type="ECO:0000256" key="8">
    <source>
        <dbReference type="ARBA" id="ARBA00023128"/>
    </source>
</evidence>
<keyword evidence="9" id="KW-0472">Membrane</keyword>
<evidence type="ECO:0000256" key="2">
    <source>
        <dbReference type="ARBA" id="ARBA00008317"/>
    </source>
</evidence>
<evidence type="ECO:0000313" key="10">
    <source>
        <dbReference type="EMBL" id="JAB57054.1"/>
    </source>
</evidence>
<accession>U5EWT9</accession>
<organism evidence="10">
    <name type="scientific">Corethrella appendiculata</name>
    <dbReference type="NCBI Taxonomy" id="1370023"/>
    <lineage>
        <taxon>Eukaryota</taxon>
        <taxon>Metazoa</taxon>
        <taxon>Ecdysozoa</taxon>
        <taxon>Arthropoda</taxon>
        <taxon>Hexapoda</taxon>
        <taxon>Insecta</taxon>
        <taxon>Pterygota</taxon>
        <taxon>Neoptera</taxon>
        <taxon>Endopterygota</taxon>
        <taxon>Diptera</taxon>
        <taxon>Nematocera</taxon>
        <taxon>Culicoidea</taxon>
        <taxon>Chaoboridae</taxon>
        <taxon>Corethrella</taxon>
    </lineage>
</organism>
<proteinExistence type="evidence at transcript level"/>
<evidence type="ECO:0000256" key="7">
    <source>
        <dbReference type="ARBA" id="ARBA00022982"/>
    </source>
</evidence>
<keyword evidence="7" id="KW-0249">Electron transport</keyword>
<evidence type="ECO:0000256" key="6">
    <source>
        <dbReference type="ARBA" id="ARBA00022792"/>
    </source>
</evidence>
<sequence length="163" mass="19698">MPEARNILERGIDSIYNLFEAPVVWFRESVVVPNQKQYPWYHQQFRRVPTMDECYTDDKVCMWEADQQFRRDRMVDNEIVNIMRQRFEDCVLYETPDHMKKCTPIFDAYNKAAENWFIKYGDLGGYYNAKKALMKQKHRLVWERRHGKVGTGMREPPYNTEAE</sequence>
<evidence type="ECO:0000256" key="1">
    <source>
        <dbReference type="ARBA" id="ARBA00004443"/>
    </source>
</evidence>
<dbReference type="InterPro" id="IPR039993">
    <property type="entry name" value="NDUFB10"/>
</dbReference>
<dbReference type="Pfam" id="PF10249">
    <property type="entry name" value="NDUFB10"/>
    <property type="match status" value="1"/>
</dbReference>
<dbReference type="PANTHER" id="PTHR13094">
    <property type="entry name" value="NADH-UBIQUINONE OXIDOREDUCTASE PDSW SUBUNIT"/>
    <property type="match status" value="1"/>
</dbReference>
<protein>
    <recommendedName>
        <fullName evidence="3">NADH dehydrogenase [ubiquinone] 1 beta subcomplex subunit 10</fullName>
    </recommendedName>
</protein>
<evidence type="ECO:0000256" key="4">
    <source>
        <dbReference type="ARBA" id="ARBA00022448"/>
    </source>
</evidence>
<dbReference type="EMBL" id="GANO01002817">
    <property type="protein sequence ID" value="JAB57054.1"/>
    <property type="molecule type" value="mRNA"/>
</dbReference>
<keyword evidence="5" id="KW-0679">Respiratory chain</keyword>
<keyword evidence="6" id="KW-0999">Mitochondrion inner membrane</keyword>
<comment type="subcellular location">
    <subcellularLocation>
        <location evidence="1">Mitochondrion inner membrane</location>
        <topology evidence="1">Peripheral membrane protein</topology>
        <orientation evidence="1">Matrix side</orientation>
    </subcellularLocation>
</comment>
<dbReference type="PANTHER" id="PTHR13094:SF1">
    <property type="entry name" value="NADH DEHYDROGENASE [UBIQUINONE] 1 BETA SUBCOMPLEX SUBUNIT 10"/>
    <property type="match status" value="1"/>
</dbReference>
<dbReference type="GO" id="GO:0005743">
    <property type="term" value="C:mitochondrial inner membrane"/>
    <property type="evidence" value="ECO:0007669"/>
    <property type="project" value="UniProtKB-SubCell"/>
</dbReference>
<dbReference type="AlphaFoldDB" id="U5EWT9"/>
<reference evidence="10" key="1">
    <citation type="journal article" date="2014" name="Insect Biochem. Mol. Biol.">
        <title>An insight into the sialome of the frog biting fly, Corethrella appendiculata.</title>
        <authorList>
            <person name="Ribeiro J.M.C."/>
            <person name="Chagas A.C."/>
            <person name="Pham V.M."/>
            <person name="Lounibos L.P."/>
            <person name="Calvo E."/>
        </authorList>
    </citation>
    <scope>NUCLEOTIDE SEQUENCE</scope>
    <source>
        <tissue evidence="10">Salivary glands</tissue>
    </source>
</reference>
<comment type="similarity">
    <text evidence="2">Belongs to the complex I NDUFB10 subunit family.</text>
</comment>
<keyword evidence="8" id="KW-0496">Mitochondrion</keyword>
<evidence type="ECO:0000256" key="3">
    <source>
        <dbReference type="ARBA" id="ARBA00014109"/>
    </source>
</evidence>
<dbReference type="InterPro" id="IPR019377">
    <property type="entry name" value="NADH_UbQ_OxRdtase_su10"/>
</dbReference>
<keyword evidence="4" id="KW-0813">Transport</keyword>
<evidence type="ECO:0000256" key="9">
    <source>
        <dbReference type="ARBA" id="ARBA00023136"/>
    </source>
</evidence>
<name>U5EWT9_9DIPT</name>
<evidence type="ECO:0000256" key="5">
    <source>
        <dbReference type="ARBA" id="ARBA00022660"/>
    </source>
</evidence>
<dbReference type="GO" id="GO:0045271">
    <property type="term" value="C:respiratory chain complex I"/>
    <property type="evidence" value="ECO:0007669"/>
    <property type="project" value="UniProtKB-ARBA"/>
</dbReference>